<reference evidence="1" key="1">
    <citation type="submission" date="2021-04" db="EMBL/GenBank/DDBJ databases">
        <title>Genome based classification of Actinospica acidithermotolerans sp. nov., an actinobacterium isolated from an Indonesian hot spring.</title>
        <authorList>
            <person name="Kusuma A.B."/>
            <person name="Putra K.E."/>
            <person name="Nafisah S."/>
            <person name="Loh J."/>
            <person name="Nouioui I."/>
            <person name="Goodfellow M."/>
        </authorList>
    </citation>
    <scope>NUCLEOTIDE SEQUENCE</scope>
    <source>
        <strain evidence="1">DSM 45618</strain>
    </source>
</reference>
<sequence>MTSAADRPAVAQPIPDLPSLIAAARSGSADDVDRLGAVLVECALSGTQDAGVLLAALAREPALLLRLDGIARHRDYYGYLPVRRGAWVDQACARFDAAGGCLDPVVLAVASLAADGWVRERAVAAMGVRPVPELMPFLVLRTADWAGPVRERACAALALALHWDPGYVGFAGPMAARLVGRTRADFALSQVNAVLSRLTDEQFTRLLAGPQPLLRRVVAAQAGRFRLPELVHLALAESDPRTRDLLAETAAREALWSGRHEFLHRLAAARSADVRAIALAGLLRAGLADQVTEHLADPSPMVRATARFAARTAGIDVLERYRALLRGGRVEPGAVLGLAEAAVNGNAGADMARDLVEPFVADGVPQVRAAAVTALRLLGVPTLALIAPLLADPVPVVVRAAVAAVESAGLQVESAQLLALLGDPARPAGARRALYRLCRRQHSALRVAGALVAAAADDPKLVTWATGDLREMAVPGGWPRRPSTLRVDLAGQDLVPDLETRIQQARPVLPPDVYNVLAAAVA</sequence>
<comment type="caution">
    <text evidence="1">The sequence shown here is derived from an EMBL/GenBank/DDBJ whole genome shotgun (WGS) entry which is preliminary data.</text>
</comment>
<evidence type="ECO:0000313" key="2">
    <source>
        <dbReference type="Proteomes" id="UP000677913"/>
    </source>
</evidence>
<organism evidence="1 2">
    <name type="scientific">Actinocrinis puniceicyclus</name>
    <dbReference type="NCBI Taxonomy" id="977794"/>
    <lineage>
        <taxon>Bacteria</taxon>
        <taxon>Bacillati</taxon>
        <taxon>Actinomycetota</taxon>
        <taxon>Actinomycetes</taxon>
        <taxon>Catenulisporales</taxon>
        <taxon>Actinospicaceae</taxon>
        <taxon>Actinocrinis</taxon>
    </lineage>
</organism>
<name>A0A8J7WLP4_9ACTN</name>
<keyword evidence="2" id="KW-1185">Reference proteome</keyword>
<accession>A0A8J7WLP4</accession>
<protein>
    <recommendedName>
        <fullName evidence="3">HEAT repeat protein</fullName>
    </recommendedName>
</protein>
<gene>
    <name evidence="1" type="ORF">KGA66_03270</name>
</gene>
<dbReference type="Proteomes" id="UP000677913">
    <property type="component" value="Unassembled WGS sequence"/>
</dbReference>
<evidence type="ECO:0000313" key="1">
    <source>
        <dbReference type="EMBL" id="MBS2962054.1"/>
    </source>
</evidence>
<dbReference type="AlphaFoldDB" id="A0A8J7WLP4"/>
<dbReference type="EMBL" id="JAGSXH010000006">
    <property type="protein sequence ID" value="MBS2962054.1"/>
    <property type="molecule type" value="Genomic_DNA"/>
</dbReference>
<dbReference type="InterPro" id="IPR016024">
    <property type="entry name" value="ARM-type_fold"/>
</dbReference>
<evidence type="ECO:0008006" key="3">
    <source>
        <dbReference type="Google" id="ProtNLM"/>
    </source>
</evidence>
<proteinExistence type="predicted"/>
<dbReference type="SUPFAM" id="SSF48371">
    <property type="entry name" value="ARM repeat"/>
    <property type="match status" value="1"/>
</dbReference>